<evidence type="ECO:0000313" key="4">
    <source>
        <dbReference type="Proteomes" id="UP000290037"/>
    </source>
</evidence>
<dbReference type="RefSeq" id="WP_072979478.1">
    <property type="nucleotide sequence ID" value="NZ_CAXPJH010000011.1"/>
</dbReference>
<keyword evidence="4" id="KW-1185">Reference proteome</keyword>
<dbReference type="EMBL" id="FQXT01000001">
    <property type="protein sequence ID" value="SHH45084.1"/>
    <property type="molecule type" value="Genomic_DNA"/>
</dbReference>
<name>A0A1M5T2R0_9FLAO</name>
<dbReference type="EMBL" id="QOVN01000004">
    <property type="protein sequence ID" value="RXG28782.1"/>
    <property type="molecule type" value="Genomic_DNA"/>
</dbReference>
<dbReference type="Proteomes" id="UP000290037">
    <property type="component" value="Unassembled WGS sequence"/>
</dbReference>
<reference evidence="2" key="1">
    <citation type="submission" date="2016-11" db="EMBL/GenBank/DDBJ databases">
        <authorList>
            <person name="Jaros S."/>
            <person name="Januszkiewicz K."/>
            <person name="Wedrychowicz H."/>
        </authorList>
    </citation>
    <scope>NUCLEOTIDE SEQUENCE [LARGE SCALE GENOMIC DNA]</scope>
    <source>
        <strain evidence="2">DSM 19859</strain>
    </source>
</reference>
<accession>A0A1M5T2R0</accession>
<dbReference type="Proteomes" id="UP000184240">
    <property type="component" value="Unassembled WGS sequence"/>
</dbReference>
<reference evidence="1 4" key="3">
    <citation type="submission" date="2018-07" db="EMBL/GenBank/DDBJ databases">
        <title>Leeuwenhoekiella genomics.</title>
        <authorList>
            <person name="Tahon G."/>
            <person name="Willems A."/>
        </authorList>
    </citation>
    <scope>NUCLEOTIDE SEQUENCE [LARGE SCALE GENOMIC DNA]</scope>
    <source>
        <strain evidence="1 4">LMG 24856</strain>
    </source>
</reference>
<reference evidence="3" key="2">
    <citation type="submission" date="2016-11" db="EMBL/GenBank/DDBJ databases">
        <authorList>
            <person name="Varghese N."/>
            <person name="Submissions S."/>
        </authorList>
    </citation>
    <scope>NUCLEOTIDE SEQUENCE [LARGE SCALE GENOMIC DNA]</scope>
    <source>
        <strain evidence="3">DSM 19859</strain>
    </source>
</reference>
<dbReference type="STRING" id="573501.SAMN04487999_0232"/>
<proteinExistence type="predicted"/>
<organism evidence="2 3">
    <name type="scientific">Leeuwenhoekiella palythoae</name>
    <dbReference type="NCBI Taxonomy" id="573501"/>
    <lineage>
        <taxon>Bacteria</taxon>
        <taxon>Pseudomonadati</taxon>
        <taxon>Bacteroidota</taxon>
        <taxon>Flavobacteriia</taxon>
        <taxon>Flavobacteriales</taxon>
        <taxon>Flavobacteriaceae</taxon>
        <taxon>Leeuwenhoekiella</taxon>
    </lineage>
</organism>
<protein>
    <recommendedName>
        <fullName evidence="5">SpoIIAA-like</fullName>
    </recommendedName>
</protein>
<evidence type="ECO:0000313" key="3">
    <source>
        <dbReference type="Proteomes" id="UP000184240"/>
    </source>
</evidence>
<evidence type="ECO:0008006" key="5">
    <source>
        <dbReference type="Google" id="ProtNLM"/>
    </source>
</evidence>
<evidence type="ECO:0000313" key="2">
    <source>
        <dbReference type="EMBL" id="SHH45084.1"/>
    </source>
</evidence>
<dbReference type="OrthoDB" id="1144359at2"/>
<evidence type="ECO:0000313" key="1">
    <source>
        <dbReference type="EMBL" id="RXG28782.1"/>
    </source>
</evidence>
<sequence length="126" mass="14483">MKIEKRLDLGIGVIEFTKNIAMGYVNPSVNFDDKERKAFLEACLKHFDGKPFGYISVRKHSYSINPLIYTQLNTVESLKAFAIVPFSKLSKDIAKIEGKFYHNPFGIFDDLEEAVKWMEEKIEEAS</sequence>
<dbReference type="AlphaFoldDB" id="A0A1M5T2R0"/>
<gene>
    <name evidence="1" type="ORF">DSM01_2243</name>
    <name evidence="2" type="ORF">SAMN04487999_0232</name>
</gene>